<organism evidence="2 3">
    <name type="scientific">Streptomyces mordarskii</name>
    <dbReference type="NCBI Taxonomy" id="1226758"/>
    <lineage>
        <taxon>Bacteria</taxon>
        <taxon>Bacillati</taxon>
        <taxon>Actinomycetota</taxon>
        <taxon>Actinomycetes</taxon>
        <taxon>Kitasatosporales</taxon>
        <taxon>Streptomycetaceae</taxon>
        <taxon>Streptomyces</taxon>
    </lineage>
</organism>
<dbReference type="Proteomes" id="UP001501576">
    <property type="component" value="Unassembled WGS sequence"/>
</dbReference>
<sequence>MGAYGPTARRWLCGALIPYMTFLDGCRHLHRADHPDHGRRDRRGTELTAAGARLLAEAPRLLAASTAMVRAVTAAAAETPRFTIGFMPGITVTPAVRALASRHPGLDVRLLRTAGRTRSRCRTTAEPASESENDGPTATAEPLSPACQGAVAS</sequence>
<evidence type="ECO:0000256" key="1">
    <source>
        <dbReference type="SAM" id="MobiDB-lite"/>
    </source>
</evidence>
<protein>
    <submittedName>
        <fullName evidence="2">Uncharacterized protein</fullName>
    </submittedName>
</protein>
<evidence type="ECO:0000313" key="2">
    <source>
        <dbReference type="EMBL" id="GAA0555770.1"/>
    </source>
</evidence>
<reference evidence="3" key="1">
    <citation type="journal article" date="2019" name="Int. J. Syst. Evol. Microbiol.">
        <title>The Global Catalogue of Microorganisms (GCM) 10K type strain sequencing project: providing services to taxonomists for standard genome sequencing and annotation.</title>
        <authorList>
            <consortium name="The Broad Institute Genomics Platform"/>
            <consortium name="The Broad Institute Genome Sequencing Center for Infectious Disease"/>
            <person name="Wu L."/>
            <person name="Ma J."/>
        </authorList>
    </citation>
    <scope>NUCLEOTIDE SEQUENCE [LARGE SCALE GENOMIC DNA]</scope>
    <source>
        <strain evidence="3">JCM 5052</strain>
    </source>
</reference>
<proteinExistence type="predicted"/>
<keyword evidence="3" id="KW-1185">Reference proteome</keyword>
<accession>A0ABP3NXX2</accession>
<dbReference type="EMBL" id="BAAABZ010000072">
    <property type="protein sequence ID" value="GAA0555770.1"/>
    <property type="molecule type" value="Genomic_DNA"/>
</dbReference>
<evidence type="ECO:0000313" key="3">
    <source>
        <dbReference type="Proteomes" id="UP001501576"/>
    </source>
</evidence>
<gene>
    <name evidence="2" type="ORF">GCM10010390_67430</name>
</gene>
<comment type="caution">
    <text evidence="2">The sequence shown here is derived from an EMBL/GenBank/DDBJ whole genome shotgun (WGS) entry which is preliminary data.</text>
</comment>
<name>A0ABP3NXX2_9ACTN</name>
<feature type="region of interest" description="Disordered" evidence="1">
    <location>
        <begin position="116"/>
        <end position="153"/>
    </location>
</feature>